<keyword evidence="3" id="KW-1185">Reference proteome</keyword>
<sequence>MPPKEEDGTQRSFTFITGNPRSKQNITQIRRHAGQNSGHKAALQWPTSSADTVISSGSSPTPTSYTWSPRQYAPSRPSSADETYDSFIASQSRAQQRDVWLSQGPFSSSPRHRLDLATSSIDPDTSNLLQSTHVYQQQQAESWSSPGASLLAGIDKTDPQDTSARSMDRSGAHIFQRVVDRGPALPNPPVIEPSSPPPTTILASPQRHKLTIQELVNKSGPEEPCGGRVTPETQRNGIQSPQDGGSPLSESSGLQKAYEFRAPYTLHNVTRIRRPLVRRKHSGQSKPEEKSRKRRKHSVESDSNSGLHTSDSASPQLVKERQPWHTDKWKSTIPAPLLLPAPALSKENTS</sequence>
<feature type="compositionally biased region" description="Basic residues" evidence="1">
    <location>
        <begin position="271"/>
        <end position="283"/>
    </location>
</feature>
<evidence type="ECO:0000313" key="3">
    <source>
        <dbReference type="Proteomes" id="UP001358417"/>
    </source>
</evidence>
<evidence type="ECO:0000256" key="1">
    <source>
        <dbReference type="SAM" id="MobiDB-lite"/>
    </source>
</evidence>
<gene>
    <name evidence="2" type="ORF">LTR84_012841</name>
</gene>
<dbReference type="AlphaFoldDB" id="A0AAV9NFE0"/>
<evidence type="ECO:0000313" key="2">
    <source>
        <dbReference type="EMBL" id="KAK5055093.1"/>
    </source>
</evidence>
<dbReference type="GeneID" id="89980978"/>
<feature type="compositionally biased region" description="Low complexity" evidence="1">
    <location>
        <begin position="334"/>
        <end position="344"/>
    </location>
</feature>
<feature type="compositionally biased region" description="Low complexity" evidence="1">
    <location>
        <begin position="55"/>
        <end position="69"/>
    </location>
</feature>
<reference evidence="2 3" key="1">
    <citation type="submission" date="2023-08" db="EMBL/GenBank/DDBJ databases">
        <title>Black Yeasts Isolated from many extreme environments.</title>
        <authorList>
            <person name="Coleine C."/>
            <person name="Stajich J.E."/>
            <person name="Selbmann L."/>
        </authorList>
    </citation>
    <scope>NUCLEOTIDE SEQUENCE [LARGE SCALE GENOMIC DNA]</scope>
    <source>
        <strain evidence="2 3">CCFEE 5792</strain>
    </source>
</reference>
<feature type="region of interest" description="Disordered" evidence="1">
    <location>
        <begin position="216"/>
        <end position="253"/>
    </location>
</feature>
<feature type="region of interest" description="Disordered" evidence="1">
    <location>
        <begin position="1"/>
        <end position="87"/>
    </location>
</feature>
<accession>A0AAV9NFE0</accession>
<name>A0AAV9NFE0_9EURO</name>
<feature type="region of interest" description="Disordered" evidence="1">
    <location>
        <begin position="184"/>
        <end position="203"/>
    </location>
</feature>
<dbReference type="RefSeq" id="XP_064707524.1">
    <property type="nucleotide sequence ID" value="XM_064856348.1"/>
</dbReference>
<protein>
    <submittedName>
        <fullName evidence="2">Uncharacterized protein</fullName>
    </submittedName>
</protein>
<feature type="region of interest" description="Disordered" evidence="1">
    <location>
        <begin position="271"/>
        <end position="350"/>
    </location>
</feature>
<feature type="compositionally biased region" description="Polar residues" evidence="1">
    <location>
        <begin position="45"/>
        <end position="54"/>
    </location>
</feature>
<proteinExistence type="predicted"/>
<comment type="caution">
    <text evidence="2">The sequence shown here is derived from an EMBL/GenBank/DDBJ whole genome shotgun (WGS) entry which is preliminary data.</text>
</comment>
<feature type="compositionally biased region" description="Polar residues" evidence="1">
    <location>
        <begin position="302"/>
        <end position="315"/>
    </location>
</feature>
<organism evidence="2 3">
    <name type="scientific">Exophiala bonariae</name>
    <dbReference type="NCBI Taxonomy" id="1690606"/>
    <lineage>
        <taxon>Eukaryota</taxon>
        <taxon>Fungi</taxon>
        <taxon>Dikarya</taxon>
        <taxon>Ascomycota</taxon>
        <taxon>Pezizomycotina</taxon>
        <taxon>Eurotiomycetes</taxon>
        <taxon>Chaetothyriomycetidae</taxon>
        <taxon>Chaetothyriales</taxon>
        <taxon>Herpotrichiellaceae</taxon>
        <taxon>Exophiala</taxon>
    </lineage>
</organism>
<dbReference type="EMBL" id="JAVRRD010000009">
    <property type="protein sequence ID" value="KAK5055093.1"/>
    <property type="molecule type" value="Genomic_DNA"/>
</dbReference>
<feature type="compositionally biased region" description="Polar residues" evidence="1">
    <location>
        <begin position="10"/>
        <end position="38"/>
    </location>
</feature>
<feature type="compositionally biased region" description="Polar residues" evidence="1">
    <location>
        <begin position="231"/>
        <end position="253"/>
    </location>
</feature>
<feature type="compositionally biased region" description="Basic and acidic residues" evidence="1">
    <location>
        <begin position="318"/>
        <end position="330"/>
    </location>
</feature>
<feature type="compositionally biased region" description="Pro residues" evidence="1">
    <location>
        <begin position="185"/>
        <end position="199"/>
    </location>
</feature>
<dbReference type="Proteomes" id="UP001358417">
    <property type="component" value="Unassembled WGS sequence"/>
</dbReference>